<name>J4HX42_9APHY</name>
<accession>J4HX42</accession>
<feature type="region of interest" description="Disordered" evidence="1">
    <location>
        <begin position="413"/>
        <end position="437"/>
    </location>
</feature>
<feature type="compositionally biased region" description="Low complexity" evidence="1">
    <location>
        <begin position="657"/>
        <end position="669"/>
    </location>
</feature>
<dbReference type="RefSeq" id="XP_012182360.1">
    <property type="nucleotide sequence ID" value="XM_012326970.1"/>
</dbReference>
<evidence type="ECO:0000313" key="2">
    <source>
        <dbReference type="EMBL" id="CCM03077.1"/>
    </source>
</evidence>
<dbReference type="InParanoid" id="J4HX42"/>
<keyword evidence="3" id="KW-1185">Reference proteome</keyword>
<feature type="region of interest" description="Disordered" evidence="1">
    <location>
        <begin position="696"/>
        <end position="761"/>
    </location>
</feature>
<evidence type="ECO:0000256" key="1">
    <source>
        <dbReference type="SAM" id="MobiDB-lite"/>
    </source>
</evidence>
<organism evidence="2 3">
    <name type="scientific">Fibroporia radiculosa</name>
    <dbReference type="NCBI Taxonomy" id="599839"/>
    <lineage>
        <taxon>Eukaryota</taxon>
        <taxon>Fungi</taxon>
        <taxon>Dikarya</taxon>
        <taxon>Basidiomycota</taxon>
        <taxon>Agaricomycotina</taxon>
        <taxon>Agaricomycetes</taxon>
        <taxon>Polyporales</taxon>
        <taxon>Fibroporiaceae</taxon>
        <taxon>Fibroporia</taxon>
    </lineage>
</organism>
<dbReference type="GeneID" id="24097988"/>
<dbReference type="AlphaFoldDB" id="J4HX42"/>
<dbReference type="EMBL" id="HE797101">
    <property type="protein sequence ID" value="CCM03077.1"/>
    <property type="molecule type" value="Genomic_DNA"/>
</dbReference>
<feature type="compositionally biased region" description="Polar residues" evidence="1">
    <location>
        <begin position="87"/>
        <end position="106"/>
    </location>
</feature>
<feature type="compositionally biased region" description="Acidic residues" evidence="1">
    <location>
        <begin position="8"/>
        <end position="19"/>
    </location>
</feature>
<dbReference type="Proteomes" id="UP000006352">
    <property type="component" value="Unassembled WGS sequence"/>
</dbReference>
<sequence length="761" mass="82323">MTEHESDSDLSWDELDSDDSASIVSYNSESAVEVENQEPADAVIGNGNEKQETAEASAEGCLPVVRNQTGGPHSLGHTGDLQEPGIATTSSNETTPPVSANPTSSPGISDADWLALNALVQQVLHAEKMAFIPNLLGQLYISQAFQNVQAATHRAERRMQLVVEIRKLQQKVSNLRPSSCAVPILLAPRRSREFPVYEWPATSGRCEDDQIPTICAPSAPITHESSRERSKSRVAADISRSILVADSPLDSPLIPNLPWSMRSSTMNNGAPSSDVHYNVDAPSQSGSAIGDSCVLNDQALPGGFPDAANDGDSDKSYLQDENNEPASVLHHRPRSEVSGDSGSDNFTSLADRLSIVQDRLCSLEERIPLPRSGLSNEVEVLDGSGSNVLAAQHEIFRAELSMMRDGVQALGKQFSDQTESIAKGKGKESPRNSHSEIKLTTPARKPKIPVRPSIVLQRADLEQKMDLLLKEIGPGCSSTQTTTMDDRHAFSPAETLLDNMVIDLASSSPSHFPRPLPPNPLCRGAEAQDRARPASRFAPSPAPPPRTATEEWVTAQLKETLGIQRRQLEEERRKLAGERIQLHTDRFRLLEERRQLNDDRFRLNIERMNLKRKTVHVSSKGPACPPPRSPSPPSRVPSSWLVRNPVSIPPLHVCSQPRARPAPVGARPVQHTVSHADSSGAWRTVPFSSASKVEASAYRSPEDMAGTGRAGSAGDSIQNSSLEGRLAQPVEQGKDQIASGSGGGHLDSESSPHAEDVVFAI</sequence>
<feature type="region of interest" description="Disordered" evidence="1">
    <location>
        <begin position="612"/>
        <end position="638"/>
    </location>
</feature>
<feature type="region of interest" description="Disordered" evidence="1">
    <location>
        <begin position="521"/>
        <end position="549"/>
    </location>
</feature>
<dbReference type="HOGENOM" id="CLU_366391_0_0_1"/>
<feature type="compositionally biased region" description="Basic and acidic residues" evidence="1">
    <location>
        <begin position="425"/>
        <end position="437"/>
    </location>
</feature>
<reference evidence="2 3" key="1">
    <citation type="journal article" date="2012" name="Appl. Environ. Microbiol.">
        <title>Short-read sequencing for genomic analysis of the brown rot fungus Fibroporia radiculosa.</title>
        <authorList>
            <person name="Tang J.D."/>
            <person name="Perkins A.D."/>
            <person name="Sonstegard T.S."/>
            <person name="Schroeder S.G."/>
            <person name="Burgess S.C."/>
            <person name="Diehl S.V."/>
        </authorList>
    </citation>
    <scope>NUCLEOTIDE SEQUENCE [LARGE SCALE GENOMIC DNA]</scope>
    <source>
        <strain evidence="2 3">TFFH 294</strain>
    </source>
</reference>
<feature type="region of interest" description="Disordered" evidence="1">
    <location>
        <begin position="300"/>
        <end position="345"/>
    </location>
</feature>
<gene>
    <name evidence="2" type="ORF">FIBRA_05197</name>
</gene>
<feature type="compositionally biased region" description="Basic and acidic residues" evidence="1">
    <location>
        <begin position="746"/>
        <end position="761"/>
    </location>
</feature>
<feature type="compositionally biased region" description="Pro residues" evidence="1">
    <location>
        <begin position="623"/>
        <end position="635"/>
    </location>
</feature>
<feature type="region of interest" description="Disordered" evidence="1">
    <location>
        <begin position="1"/>
        <end position="106"/>
    </location>
</feature>
<protein>
    <submittedName>
        <fullName evidence="2">Uncharacterized protein</fullName>
    </submittedName>
</protein>
<proteinExistence type="predicted"/>
<evidence type="ECO:0000313" key="3">
    <source>
        <dbReference type="Proteomes" id="UP000006352"/>
    </source>
</evidence>
<feature type="region of interest" description="Disordered" evidence="1">
    <location>
        <begin position="652"/>
        <end position="682"/>
    </location>
</feature>